<dbReference type="GO" id="GO:0047617">
    <property type="term" value="F:fatty acyl-CoA hydrolase activity"/>
    <property type="evidence" value="ECO:0007669"/>
    <property type="project" value="TreeGrafter"/>
</dbReference>
<sequence length="259" mass="29189">MVHLTVTPESALAVEPVKIKACGLPPHQIVTIRAWLKDDRGEMFYSRAFYRSDNEGKVDLQQSPATGGDYHGVHPMGLFWSLKPVTPYFRLIKRDVMGSPFEIHLELYSQLELNAMPECPPNATACLRRWYVAPGVQRLQVREGRLRGALFIPPGKKLCCCEGPFQGVIDLFGGAGRLLEFRSSLLASCGFATLALAYFAYEDLPKTLNYLDLKYFEEAAQFLSSHPKFATCHQETKRLVLLCNYALEASWIRKTALQL</sequence>
<dbReference type="OrthoDB" id="6347013at2759"/>
<gene>
    <name evidence="3" type="ORF">AB205_0091280</name>
</gene>
<keyword evidence="4" id="KW-1185">Reference proteome</keyword>
<organism evidence="3 4">
    <name type="scientific">Aquarana catesbeiana</name>
    <name type="common">American bullfrog</name>
    <name type="synonym">Rana catesbeiana</name>
    <dbReference type="NCBI Taxonomy" id="8400"/>
    <lineage>
        <taxon>Eukaryota</taxon>
        <taxon>Metazoa</taxon>
        <taxon>Chordata</taxon>
        <taxon>Craniata</taxon>
        <taxon>Vertebrata</taxon>
        <taxon>Euteleostomi</taxon>
        <taxon>Amphibia</taxon>
        <taxon>Batrachia</taxon>
        <taxon>Anura</taxon>
        <taxon>Neobatrachia</taxon>
        <taxon>Ranoidea</taxon>
        <taxon>Ranidae</taxon>
        <taxon>Aquarana</taxon>
    </lineage>
</organism>
<evidence type="ECO:0000256" key="1">
    <source>
        <dbReference type="ARBA" id="ARBA00006538"/>
    </source>
</evidence>
<dbReference type="SUPFAM" id="SSF53474">
    <property type="entry name" value="alpha/beta-Hydrolases"/>
    <property type="match status" value="1"/>
</dbReference>
<dbReference type="PANTHER" id="PTHR10824">
    <property type="entry name" value="ACYL-COENZYME A THIOESTERASE-RELATED"/>
    <property type="match status" value="1"/>
</dbReference>
<dbReference type="AlphaFoldDB" id="A0A2G9QKU2"/>
<dbReference type="EMBL" id="KV962686">
    <property type="protein sequence ID" value="PIO16239.1"/>
    <property type="molecule type" value="Genomic_DNA"/>
</dbReference>
<dbReference type="Gene3D" id="3.40.50.1820">
    <property type="entry name" value="alpha/beta hydrolase"/>
    <property type="match status" value="1"/>
</dbReference>
<comment type="similarity">
    <text evidence="1">Belongs to the C/M/P thioester hydrolase family.</text>
</comment>
<accession>A0A2G9QKU2</accession>
<reference evidence="4" key="1">
    <citation type="journal article" date="2017" name="Nat. Commun.">
        <title>The North American bullfrog draft genome provides insight into hormonal regulation of long noncoding RNA.</title>
        <authorList>
            <person name="Hammond S.A."/>
            <person name="Warren R.L."/>
            <person name="Vandervalk B.P."/>
            <person name="Kucuk E."/>
            <person name="Khan H."/>
            <person name="Gibb E.A."/>
            <person name="Pandoh P."/>
            <person name="Kirk H."/>
            <person name="Zhao Y."/>
            <person name="Jones M."/>
            <person name="Mungall A.J."/>
            <person name="Coope R."/>
            <person name="Pleasance S."/>
            <person name="Moore R.A."/>
            <person name="Holt R.A."/>
            <person name="Round J.M."/>
            <person name="Ohora S."/>
            <person name="Walle B.V."/>
            <person name="Veldhoen N."/>
            <person name="Helbing C.C."/>
            <person name="Birol I."/>
        </authorList>
    </citation>
    <scope>NUCLEOTIDE SEQUENCE [LARGE SCALE GENOMIC DNA]</scope>
</reference>
<dbReference type="InterPro" id="IPR042490">
    <property type="entry name" value="Thio_Ohase/BAAT_N"/>
</dbReference>
<name>A0A2G9QKU2_AQUCT</name>
<feature type="domain" description="Acyl-CoA thioester hydrolase/bile acid-CoA amino acid N-acetyltransferase" evidence="2">
    <location>
        <begin position="15"/>
        <end position="143"/>
    </location>
</feature>
<dbReference type="InterPro" id="IPR006862">
    <property type="entry name" value="Thio_Ohase/aa_AcTrfase"/>
</dbReference>
<evidence type="ECO:0000313" key="4">
    <source>
        <dbReference type="Proteomes" id="UP000228934"/>
    </source>
</evidence>
<dbReference type="GO" id="GO:0006631">
    <property type="term" value="P:fatty acid metabolic process"/>
    <property type="evidence" value="ECO:0007669"/>
    <property type="project" value="TreeGrafter"/>
</dbReference>
<dbReference type="Proteomes" id="UP000228934">
    <property type="component" value="Unassembled WGS sequence"/>
</dbReference>
<dbReference type="FunFam" id="2.60.40.2240:FF:000001">
    <property type="entry name" value="acyl-coenzyme A thioesterase 4"/>
    <property type="match status" value="1"/>
</dbReference>
<evidence type="ECO:0000313" key="3">
    <source>
        <dbReference type="EMBL" id="PIO16239.1"/>
    </source>
</evidence>
<dbReference type="Pfam" id="PF04775">
    <property type="entry name" value="Bile_Hydr_Trans"/>
    <property type="match status" value="1"/>
</dbReference>
<dbReference type="PANTHER" id="PTHR10824:SF18">
    <property type="entry name" value="BILE ACID-COA:AMINO ACID N-ACYLTRANSFERASE"/>
    <property type="match status" value="1"/>
</dbReference>
<dbReference type="GO" id="GO:0006637">
    <property type="term" value="P:acyl-CoA metabolic process"/>
    <property type="evidence" value="ECO:0007669"/>
    <property type="project" value="TreeGrafter"/>
</dbReference>
<dbReference type="Gene3D" id="2.60.40.2240">
    <property type="entry name" value="Acyl-CoA thioester hydrolase/BAAT N-terminal domain"/>
    <property type="match status" value="1"/>
</dbReference>
<dbReference type="InterPro" id="IPR029058">
    <property type="entry name" value="AB_hydrolase_fold"/>
</dbReference>
<evidence type="ECO:0000259" key="2">
    <source>
        <dbReference type="Pfam" id="PF04775"/>
    </source>
</evidence>
<protein>
    <recommendedName>
        <fullName evidence="2">Acyl-CoA thioester hydrolase/bile acid-CoA amino acid N-acetyltransferase domain-containing protein</fullName>
    </recommendedName>
</protein>
<proteinExistence type="inferred from homology"/>